<evidence type="ECO:0000313" key="8">
    <source>
        <dbReference type="Proteomes" id="UP000663861"/>
    </source>
</evidence>
<dbReference type="CDD" id="cd13132">
    <property type="entry name" value="MATE_eukaryotic"/>
    <property type="match status" value="1"/>
</dbReference>
<organism evidence="7 8">
    <name type="scientific">Rhizoctonia solani</name>
    <dbReference type="NCBI Taxonomy" id="456999"/>
    <lineage>
        <taxon>Eukaryota</taxon>
        <taxon>Fungi</taxon>
        <taxon>Dikarya</taxon>
        <taxon>Basidiomycota</taxon>
        <taxon>Agaricomycotina</taxon>
        <taxon>Agaricomycetes</taxon>
        <taxon>Cantharellales</taxon>
        <taxon>Ceratobasidiaceae</taxon>
        <taxon>Rhizoctonia</taxon>
    </lineage>
</organism>
<dbReference type="AlphaFoldDB" id="A0A8H3BL01"/>
<feature type="transmembrane region" description="Helical" evidence="6">
    <location>
        <begin position="149"/>
        <end position="168"/>
    </location>
</feature>
<feature type="transmembrane region" description="Helical" evidence="6">
    <location>
        <begin position="189"/>
        <end position="210"/>
    </location>
</feature>
<dbReference type="PANTHER" id="PTHR11206">
    <property type="entry name" value="MULTIDRUG RESISTANCE PROTEIN"/>
    <property type="match status" value="1"/>
</dbReference>
<feature type="transmembrane region" description="Helical" evidence="6">
    <location>
        <begin position="441"/>
        <end position="462"/>
    </location>
</feature>
<comment type="caution">
    <text evidence="7">The sequence shown here is derived from an EMBL/GenBank/DDBJ whole genome shotgun (WGS) entry which is preliminary data.</text>
</comment>
<dbReference type="InterPro" id="IPR002528">
    <property type="entry name" value="MATE_fam"/>
</dbReference>
<gene>
    <name evidence="7" type="ORF">RDB_LOCUS67873</name>
</gene>
<evidence type="ECO:0000256" key="2">
    <source>
        <dbReference type="ARBA" id="ARBA00010199"/>
    </source>
</evidence>
<dbReference type="GO" id="GO:0016020">
    <property type="term" value="C:membrane"/>
    <property type="evidence" value="ECO:0007669"/>
    <property type="project" value="UniProtKB-SubCell"/>
</dbReference>
<evidence type="ECO:0008006" key="9">
    <source>
        <dbReference type="Google" id="ProtNLM"/>
    </source>
</evidence>
<evidence type="ECO:0000256" key="1">
    <source>
        <dbReference type="ARBA" id="ARBA00004141"/>
    </source>
</evidence>
<dbReference type="EMBL" id="CAJMWY010001170">
    <property type="protein sequence ID" value="CAE6460366.1"/>
    <property type="molecule type" value="Genomic_DNA"/>
</dbReference>
<dbReference type="GO" id="GO:0042910">
    <property type="term" value="F:xenobiotic transmembrane transporter activity"/>
    <property type="evidence" value="ECO:0007669"/>
    <property type="project" value="InterPro"/>
</dbReference>
<reference evidence="7" key="1">
    <citation type="submission" date="2021-01" db="EMBL/GenBank/DDBJ databases">
        <authorList>
            <person name="Kaushik A."/>
        </authorList>
    </citation>
    <scope>NUCLEOTIDE SEQUENCE</scope>
    <source>
        <strain evidence="7">AG4-RS23</strain>
    </source>
</reference>
<keyword evidence="5 6" id="KW-0472">Membrane</keyword>
<comment type="similarity">
    <text evidence="2">Belongs to the multi antimicrobial extrusion (MATE) (TC 2.A.66.1) family.</text>
</comment>
<feature type="transmembrane region" description="Helical" evidence="6">
    <location>
        <begin position="409"/>
        <end position="429"/>
    </location>
</feature>
<dbReference type="InterPro" id="IPR045069">
    <property type="entry name" value="MATE_euk"/>
</dbReference>
<proteinExistence type="inferred from homology"/>
<dbReference type="Proteomes" id="UP000663861">
    <property type="component" value="Unassembled WGS sequence"/>
</dbReference>
<keyword evidence="3 6" id="KW-0812">Transmembrane</keyword>
<evidence type="ECO:0000256" key="3">
    <source>
        <dbReference type="ARBA" id="ARBA00022692"/>
    </source>
</evidence>
<evidence type="ECO:0000256" key="4">
    <source>
        <dbReference type="ARBA" id="ARBA00022989"/>
    </source>
</evidence>
<feature type="transmembrane region" description="Helical" evidence="6">
    <location>
        <begin position="254"/>
        <end position="276"/>
    </location>
</feature>
<feature type="transmembrane region" description="Helical" evidence="6">
    <location>
        <begin position="106"/>
        <end position="129"/>
    </location>
</feature>
<evidence type="ECO:0000313" key="7">
    <source>
        <dbReference type="EMBL" id="CAE6460366.1"/>
    </source>
</evidence>
<accession>A0A8H3BL01</accession>
<comment type="subcellular location">
    <subcellularLocation>
        <location evidence="1">Membrane</location>
        <topology evidence="1">Multi-pass membrane protein</topology>
    </subcellularLocation>
</comment>
<sequence>MPTSGQASGSLDLEHSQDGATVYTRSTTPNTLAASSVSEATPLLLQKHGDSRPRYTISAVKAEAWKHGDSRPRYTISAVKAEAWVSTIELALIWHPKIGMVLTKILLCYAIPIFGTQILEYSLMMASVISIGHISTEALAASTLGTMTASVSGLSIIHGFASALDSLLPQAWTSDRPQNVGLWTQRMTVLMTLIMIPILGIWLNAEVILLKLRQEPAIARLAGIYLRWFSWSLPGQAISIIMRRFYQAQGLVHIPTVIMVVIAPINALLCWLLVWGPGPLNAGFIGAPIASTISFNLMAVILLVCARWFIPDTTFHPINRQCFREIGKLFQLGLSGVGQIASEWWSWECVALAASQLGPTPLAAQSVLLVSSSTAFQTPYSLGMATTVRVGNLLGSGHAQMAKLAAETAIGMSLVVAMILSTIFMTFRANWGYLFNDEEKVVSLVASVLPVVALFQIVDGATAVSDGVLRARGMLGLGAIINICSYYVVGLPAGVALAFWAHLGLKGLWSGLSIALFCAAAISMFVVYKTNWDLEVSKARERLAEEREGVVPV</sequence>
<evidence type="ECO:0000256" key="5">
    <source>
        <dbReference type="ARBA" id="ARBA00023136"/>
    </source>
</evidence>
<feature type="transmembrane region" description="Helical" evidence="6">
    <location>
        <begin position="507"/>
        <end position="528"/>
    </location>
</feature>
<protein>
    <recommendedName>
        <fullName evidence="9">MATE efflux family protein</fullName>
    </recommendedName>
</protein>
<feature type="transmembrane region" description="Helical" evidence="6">
    <location>
        <begin position="282"/>
        <end position="310"/>
    </location>
</feature>
<evidence type="ECO:0000256" key="6">
    <source>
        <dbReference type="SAM" id="Phobius"/>
    </source>
</evidence>
<name>A0A8H3BL01_9AGAM</name>
<dbReference type="Pfam" id="PF01554">
    <property type="entry name" value="MatE"/>
    <property type="match status" value="2"/>
</dbReference>
<feature type="transmembrane region" description="Helical" evidence="6">
    <location>
        <begin position="474"/>
        <end position="501"/>
    </location>
</feature>
<dbReference type="NCBIfam" id="TIGR00797">
    <property type="entry name" value="matE"/>
    <property type="match status" value="1"/>
</dbReference>
<dbReference type="GO" id="GO:0015297">
    <property type="term" value="F:antiporter activity"/>
    <property type="evidence" value="ECO:0007669"/>
    <property type="project" value="InterPro"/>
</dbReference>
<keyword evidence="4 6" id="KW-1133">Transmembrane helix</keyword>
<dbReference type="GO" id="GO:1990961">
    <property type="term" value="P:xenobiotic detoxification by transmembrane export across the plasma membrane"/>
    <property type="evidence" value="ECO:0007669"/>
    <property type="project" value="InterPro"/>
</dbReference>